<reference evidence="1 2" key="1">
    <citation type="submission" date="2017-11" db="EMBL/GenBank/DDBJ databases">
        <title>Draft Genome Sequence of Lactobacillus curieae NBRC 111893 isolated from Koso, a Japanese sugar-Vegetable Fermented Beverage.</title>
        <authorList>
            <person name="Chiou T.Y."/>
            <person name="Oshima K."/>
            <person name="Suda W."/>
            <person name="Hattori M."/>
            <person name="Takahashi T."/>
        </authorList>
    </citation>
    <scope>NUCLEOTIDE SEQUENCE [LARGE SCALE GENOMIC DNA]</scope>
    <source>
        <strain evidence="1 2">NBRC111893</strain>
    </source>
</reference>
<dbReference type="EMBL" id="BEXA01000005">
    <property type="protein sequence ID" value="GAY74036.1"/>
    <property type="molecule type" value="Genomic_DNA"/>
</dbReference>
<name>A0A401FNZ7_9LACO</name>
<dbReference type="RefSeq" id="WP_191984842.1">
    <property type="nucleotide sequence ID" value="NZ_BEXA01000005.1"/>
</dbReference>
<accession>A0A401FNZ7</accession>
<gene>
    <name evidence="1" type="ORF">NBRC111893_2182</name>
</gene>
<protein>
    <submittedName>
        <fullName evidence="1">Uncharacterized protein</fullName>
    </submittedName>
</protein>
<comment type="caution">
    <text evidence="1">The sequence shown here is derived from an EMBL/GenBank/DDBJ whole genome shotgun (WGS) entry which is preliminary data.</text>
</comment>
<proteinExistence type="predicted"/>
<keyword evidence="2" id="KW-1185">Reference proteome</keyword>
<sequence length="48" mass="5113">MTTIDCLYKGQAGVLVTLTAKGGMGDKLFELCLKAKHLDNITGDDPTD</sequence>
<organism evidence="1 2">
    <name type="scientific">Lentilactobacillus kosonis</name>
    <dbReference type="NCBI Taxonomy" id="2810561"/>
    <lineage>
        <taxon>Bacteria</taxon>
        <taxon>Bacillati</taxon>
        <taxon>Bacillota</taxon>
        <taxon>Bacilli</taxon>
        <taxon>Lactobacillales</taxon>
        <taxon>Lactobacillaceae</taxon>
        <taxon>Lentilactobacillus</taxon>
    </lineage>
</organism>
<dbReference type="Proteomes" id="UP000286974">
    <property type="component" value="Unassembled WGS sequence"/>
</dbReference>
<dbReference type="AlphaFoldDB" id="A0A401FNZ7"/>
<evidence type="ECO:0000313" key="2">
    <source>
        <dbReference type="Proteomes" id="UP000286974"/>
    </source>
</evidence>
<evidence type="ECO:0000313" key="1">
    <source>
        <dbReference type="EMBL" id="GAY74036.1"/>
    </source>
</evidence>